<protein>
    <submittedName>
        <fullName evidence="1">Uncharacterized protein</fullName>
    </submittedName>
</protein>
<dbReference type="EMBL" id="JAOB01000033">
    <property type="protein sequence ID" value="EUA52312.1"/>
    <property type="molecule type" value="Genomic_DNA"/>
</dbReference>
<name>X8C7K0_MYCXE</name>
<accession>X8C7K0</accession>
<gene>
    <name evidence="1" type="ORF">I553_2498</name>
</gene>
<dbReference type="AlphaFoldDB" id="X8C7K0"/>
<dbReference type="PATRIC" id="fig|1299334.3.peg.3607"/>
<reference evidence="1" key="1">
    <citation type="submission" date="2014-01" db="EMBL/GenBank/DDBJ databases">
        <authorList>
            <person name="Brown-Elliot B."/>
            <person name="Wallace R."/>
            <person name="Lenaerts A."/>
            <person name="Ordway D."/>
            <person name="DeGroote M.A."/>
            <person name="Parker T."/>
            <person name="Sizemore C."/>
            <person name="Tallon L.J."/>
            <person name="Sadzewicz L.K."/>
            <person name="Sengamalay N."/>
            <person name="Fraser C.M."/>
            <person name="Hine E."/>
            <person name="Shefchek K.A."/>
            <person name="Das S.P."/>
            <person name="Tettelin H."/>
        </authorList>
    </citation>
    <scope>NUCLEOTIDE SEQUENCE [LARGE SCALE GENOMIC DNA]</scope>
    <source>
        <strain evidence="1">4042</strain>
    </source>
</reference>
<sequence length="37" mass="3605">MVVAGFAVAVAGALVLARFGEAPESEAATMVPQSDAA</sequence>
<proteinExistence type="predicted"/>
<organism evidence="1">
    <name type="scientific">Mycobacterium xenopi 4042</name>
    <dbReference type="NCBI Taxonomy" id="1299334"/>
    <lineage>
        <taxon>Bacteria</taxon>
        <taxon>Bacillati</taxon>
        <taxon>Actinomycetota</taxon>
        <taxon>Actinomycetes</taxon>
        <taxon>Mycobacteriales</taxon>
        <taxon>Mycobacteriaceae</taxon>
        <taxon>Mycobacterium</taxon>
    </lineage>
</organism>
<evidence type="ECO:0000313" key="1">
    <source>
        <dbReference type="EMBL" id="EUA52312.1"/>
    </source>
</evidence>
<comment type="caution">
    <text evidence="1">The sequence shown here is derived from an EMBL/GenBank/DDBJ whole genome shotgun (WGS) entry which is preliminary data.</text>
</comment>